<dbReference type="InterPro" id="IPR056002">
    <property type="entry name" value="DUF7580"/>
</dbReference>
<accession>A0A9P4QQN7</accession>
<evidence type="ECO:0000259" key="2">
    <source>
        <dbReference type="Pfam" id="PF24476"/>
    </source>
</evidence>
<dbReference type="AlphaFoldDB" id="A0A9P4QQN7"/>
<dbReference type="PANTHER" id="PTHR35186">
    <property type="entry name" value="ANK_REP_REGION DOMAIN-CONTAINING PROTEIN"/>
    <property type="match status" value="1"/>
</dbReference>
<reference evidence="3" key="1">
    <citation type="journal article" date="2020" name="Stud. Mycol.">
        <title>101 Dothideomycetes genomes: a test case for predicting lifestyles and emergence of pathogens.</title>
        <authorList>
            <person name="Haridas S."/>
            <person name="Albert R."/>
            <person name="Binder M."/>
            <person name="Bloem J."/>
            <person name="Labutti K."/>
            <person name="Salamov A."/>
            <person name="Andreopoulos B."/>
            <person name="Baker S."/>
            <person name="Barry K."/>
            <person name="Bills G."/>
            <person name="Bluhm B."/>
            <person name="Cannon C."/>
            <person name="Castanera R."/>
            <person name="Culley D."/>
            <person name="Daum C."/>
            <person name="Ezra D."/>
            <person name="Gonzalez J."/>
            <person name="Henrissat B."/>
            <person name="Kuo A."/>
            <person name="Liang C."/>
            <person name="Lipzen A."/>
            <person name="Lutzoni F."/>
            <person name="Magnuson J."/>
            <person name="Mondo S."/>
            <person name="Nolan M."/>
            <person name="Ohm R."/>
            <person name="Pangilinan J."/>
            <person name="Park H.-J."/>
            <person name="Ramirez L."/>
            <person name="Alfaro M."/>
            <person name="Sun H."/>
            <person name="Tritt A."/>
            <person name="Yoshinaga Y."/>
            <person name="Zwiers L.-H."/>
            <person name="Turgeon B."/>
            <person name="Goodwin S."/>
            <person name="Spatafora J."/>
            <person name="Crous P."/>
            <person name="Grigoriev I."/>
        </authorList>
    </citation>
    <scope>NUCLEOTIDE SEQUENCE</scope>
    <source>
        <strain evidence="3">CBS 125425</strain>
    </source>
</reference>
<organism evidence="3 4">
    <name type="scientific">Polyplosphaeria fusca</name>
    <dbReference type="NCBI Taxonomy" id="682080"/>
    <lineage>
        <taxon>Eukaryota</taxon>
        <taxon>Fungi</taxon>
        <taxon>Dikarya</taxon>
        <taxon>Ascomycota</taxon>
        <taxon>Pezizomycotina</taxon>
        <taxon>Dothideomycetes</taxon>
        <taxon>Pleosporomycetidae</taxon>
        <taxon>Pleosporales</taxon>
        <taxon>Tetraplosphaeriaceae</taxon>
        <taxon>Polyplosphaeria</taxon>
    </lineage>
</organism>
<dbReference type="Pfam" id="PF24476">
    <property type="entry name" value="DUF7580"/>
    <property type="match status" value="1"/>
</dbReference>
<dbReference type="OrthoDB" id="3565018at2759"/>
<dbReference type="Proteomes" id="UP000799444">
    <property type="component" value="Unassembled WGS sequence"/>
</dbReference>
<keyword evidence="4" id="KW-1185">Reference proteome</keyword>
<evidence type="ECO:0000313" key="3">
    <source>
        <dbReference type="EMBL" id="KAF2729895.1"/>
    </source>
</evidence>
<feature type="domain" description="DUF7580" evidence="2">
    <location>
        <begin position="278"/>
        <end position="565"/>
    </location>
</feature>
<feature type="chain" id="PRO_5040164448" description="DUF7580 domain-containing protein" evidence="1">
    <location>
        <begin position="21"/>
        <end position="567"/>
    </location>
</feature>
<comment type="caution">
    <text evidence="3">The sequence shown here is derived from an EMBL/GenBank/DDBJ whole genome shotgun (WGS) entry which is preliminary data.</text>
</comment>
<gene>
    <name evidence="3" type="ORF">EJ04DRAFT_527438</name>
</gene>
<proteinExistence type="predicted"/>
<evidence type="ECO:0000313" key="4">
    <source>
        <dbReference type="Proteomes" id="UP000799444"/>
    </source>
</evidence>
<keyword evidence="1" id="KW-0732">Signal</keyword>
<feature type="signal peptide" evidence="1">
    <location>
        <begin position="1"/>
        <end position="20"/>
    </location>
</feature>
<protein>
    <recommendedName>
        <fullName evidence="2">DUF7580 domain-containing protein</fullName>
    </recommendedName>
</protein>
<evidence type="ECO:0000256" key="1">
    <source>
        <dbReference type="SAM" id="SignalP"/>
    </source>
</evidence>
<sequence length="567" mass="63073">MSGIEVAGLVLGALPVLLKAVEQYRGTIRAGIRFVKKRKYVEKLASALLFQQGTLTEVLRTLLIYSGCSDVARLDVAPFDYLNDSQVQAQLHDYLGADIDAALTSALQQSLATIKKIAGNIAGLVPTMNGTTDDLEEIIKANHDAKPRKLDLLPRIKLMFGATELKIAIEEMDTTIASLYRLTSLVCSNRQPTEEKVSRQAINLAAAFRQVRSLASNLHTAIDRGWNARCHHKRHDAHMLLEDRIDTATAISKRMTSSEKCGIPAFHLIFAGTLADHNHSAYRAVVQVMHEDHEEDDPKEDTTLYTSTSHKTSKVTINVPRRSSEISVVSSIDDLCTAFAASGVAFVLTRGQKLGTIQSEKHCTMSCHHNQVTFEELLTESNPARGPMISLKLRMVLALKLASNLLQLLQTQWLHAAWSKELISFPIMPSQGPRASNIDFSRPYVSSTFDHANSATKLGQPSSVEPKIAMLELGILLLEIWHEKTLEAQFSLTKTPVKYHERLALALEWIHETDNPLLELYDKAVTFCLTGVVSSESRNMQWDDMKLWAAICGDVIEPLSKNCKQWR</sequence>
<dbReference type="EMBL" id="ML996232">
    <property type="protein sequence ID" value="KAF2729895.1"/>
    <property type="molecule type" value="Genomic_DNA"/>
</dbReference>
<name>A0A9P4QQN7_9PLEO</name>
<dbReference type="PANTHER" id="PTHR35186:SF4">
    <property type="entry name" value="PRION-INHIBITION AND PROPAGATION HELO DOMAIN-CONTAINING PROTEIN"/>
    <property type="match status" value="1"/>
</dbReference>